<evidence type="ECO:0000313" key="4">
    <source>
        <dbReference type="Proteomes" id="UP000008783"/>
    </source>
</evidence>
<feature type="compositionally biased region" description="Basic and acidic residues" evidence="1">
    <location>
        <begin position="54"/>
        <end position="70"/>
    </location>
</feature>
<organism evidence="3 4">
    <name type="scientific">Puccinia graminis f. sp. tritici (strain CRL 75-36-700-3 / race SCCL)</name>
    <name type="common">Black stem rust fungus</name>
    <dbReference type="NCBI Taxonomy" id="418459"/>
    <lineage>
        <taxon>Eukaryota</taxon>
        <taxon>Fungi</taxon>
        <taxon>Dikarya</taxon>
        <taxon>Basidiomycota</taxon>
        <taxon>Pucciniomycotina</taxon>
        <taxon>Pucciniomycetes</taxon>
        <taxon>Pucciniales</taxon>
        <taxon>Pucciniaceae</taxon>
        <taxon>Puccinia</taxon>
    </lineage>
</organism>
<dbReference type="OrthoDB" id="2516277at2759"/>
<dbReference type="Proteomes" id="UP000008783">
    <property type="component" value="Unassembled WGS sequence"/>
</dbReference>
<dbReference type="EMBL" id="DS178309">
    <property type="protein sequence ID" value="EFP87825.2"/>
    <property type="molecule type" value="Genomic_DNA"/>
</dbReference>
<dbReference type="HOGENOM" id="CLU_050263_0_0_1"/>
<keyword evidence="4" id="KW-1185">Reference proteome</keyword>
<feature type="region of interest" description="Disordered" evidence="1">
    <location>
        <begin position="102"/>
        <end position="135"/>
    </location>
</feature>
<dbReference type="GeneID" id="10534723"/>
<dbReference type="AlphaFoldDB" id="E3KU50"/>
<feature type="compositionally biased region" description="Low complexity" evidence="1">
    <location>
        <begin position="121"/>
        <end position="135"/>
    </location>
</feature>
<proteinExistence type="predicted"/>
<reference key="1">
    <citation type="submission" date="2007-01" db="EMBL/GenBank/DDBJ databases">
        <title>The Genome Sequence of Puccinia graminis f. sp. tritici Strain CRL 75-36-700-3.</title>
        <authorList>
            <consortium name="The Broad Institute Genome Sequencing Platform"/>
            <person name="Birren B."/>
            <person name="Lander E."/>
            <person name="Galagan J."/>
            <person name="Nusbaum C."/>
            <person name="Devon K."/>
            <person name="Cuomo C."/>
            <person name="Jaffe D."/>
            <person name="Butler J."/>
            <person name="Alvarez P."/>
            <person name="Gnerre S."/>
            <person name="Grabherr M."/>
            <person name="Mauceli E."/>
            <person name="Brockman W."/>
            <person name="Young S."/>
            <person name="LaButti K."/>
            <person name="Sykes S."/>
            <person name="DeCaprio D."/>
            <person name="Crawford M."/>
            <person name="Koehrsen M."/>
            <person name="Engels R."/>
            <person name="Montgomery P."/>
            <person name="Pearson M."/>
            <person name="Howarth C."/>
            <person name="Larson L."/>
            <person name="White J."/>
            <person name="Zeng Q."/>
            <person name="Kodira C."/>
            <person name="Yandava C."/>
            <person name="Alvarado L."/>
            <person name="O'Leary S."/>
            <person name="Szabo L."/>
            <person name="Dean R."/>
            <person name="Schein J."/>
        </authorList>
    </citation>
    <scope>NUCLEOTIDE SEQUENCE</scope>
    <source>
        <strain>CRL 75-36-700-3</strain>
    </source>
</reference>
<feature type="domain" description="Tet-like 2OG-Fe(II) oxygenase" evidence="2">
    <location>
        <begin position="225"/>
        <end position="339"/>
    </location>
</feature>
<dbReference type="RefSeq" id="XP_003332244.2">
    <property type="nucleotide sequence ID" value="XM_003332196.2"/>
</dbReference>
<reference evidence="4" key="2">
    <citation type="journal article" date="2011" name="Proc. Natl. Acad. Sci. U.S.A.">
        <title>Obligate biotrophy features unraveled by the genomic analysis of rust fungi.</title>
        <authorList>
            <person name="Duplessis S."/>
            <person name="Cuomo C.A."/>
            <person name="Lin Y.-C."/>
            <person name="Aerts A."/>
            <person name="Tisserant E."/>
            <person name="Veneault-Fourrey C."/>
            <person name="Joly D.L."/>
            <person name="Hacquard S."/>
            <person name="Amselem J."/>
            <person name="Cantarel B.L."/>
            <person name="Chiu R."/>
            <person name="Coutinho P.M."/>
            <person name="Feau N."/>
            <person name="Field M."/>
            <person name="Frey P."/>
            <person name="Gelhaye E."/>
            <person name="Goldberg J."/>
            <person name="Grabherr M.G."/>
            <person name="Kodira C.D."/>
            <person name="Kohler A."/>
            <person name="Kuees U."/>
            <person name="Lindquist E.A."/>
            <person name="Lucas S.M."/>
            <person name="Mago R."/>
            <person name="Mauceli E."/>
            <person name="Morin E."/>
            <person name="Murat C."/>
            <person name="Pangilinan J.L."/>
            <person name="Park R."/>
            <person name="Pearson M."/>
            <person name="Quesneville H."/>
            <person name="Rouhier N."/>
            <person name="Sakthikumar S."/>
            <person name="Salamov A.A."/>
            <person name="Schmutz J."/>
            <person name="Selles B."/>
            <person name="Shapiro H."/>
            <person name="Tanguay P."/>
            <person name="Tuskan G.A."/>
            <person name="Henrissat B."/>
            <person name="Van de Peer Y."/>
            <person name="Rouze P."/>
            <person name="Ellis J.G."/>
            <person name="Dodds P.N."/>
            <person name="Schein J.E."/>
            <person name="Zhong S."/>
            <person name="Hamelin R.C."/>
            <person name="Grigoriev I.V."/>
            <person name="Szabo L.J."/>
            <person name="Martin F."/>
        </authorList>
    </citation>
    <scope>NUCLEOTIDE SEQUENCE [LARGE SCALE GENOMIC DNA]</scope>
    <source>
        <strain evidence="4">CRL 75-36-700-3 / race SCCL</strain>
    </source>
</reference>
<dbReference type="InterPro" id="IPR046798">
    <property type="entry name" value="2OG-FeII_Oxy_6"/>
</dbReference>
<gene>
    <name evidence="3" type="ORF">PGTG_14540</name>
</gene>
<accession>E3KU50</accession>
<dbReference type="Pfam" id="PF20515">
    <property type="entry name" value="2OG-FeII_Oxy_6"/>
    <property type="match status" value="1"/>
</dbReference>
<feature type="region of interest" description="Disordered" evidence="1">
    <location>
        <begin position="26"/>
        <end position="85"/>
    </location>
</feature>
<dbReference type="InParanoid" id="E3KU50"/>
<evidence type="ECO:0000313" key="3">
    <source>
        <dbReference type="EMBL" id="EFP87825.2"/>
    </source>
</evidence>
<dbReference type="VEuPathDB" id="FungiDB:PGTG_14540"/>
<sequence length="376" mass="41800">MDTTVNHQGHKGACAVMLPATCASPVSLPTQSESPLSPGSPDLLARRKANNHQGYKETRVVSTLVDKETVPSKSPLSPGSPDLLARRKANNHQGYKETHVVSSLVDKQTAPSKSPSSPYQPNNLPSKSPLSLGSPDLLARRKANDHQGYKETRLVSSCTAQAMSIPVPKPRNPPPQYPSGTAKKIARAHRKNGLYHLFTLSNPSFPEVCHKASNPSANFPSNWNNRGKSAGTYARRTDLTPAEKALDDTLWAKLQSHNEFLSQRTEAISRSAYEQNKNLMNEYGLPNWSQEEWSQMRKEDRPKYKFASNVSVTYNNFYNEQHQDKNDINGWSYGLFSYIELGTDFGKAAGSVELVWQTSMFEHCTTQPPESLRMKA</sequence>
<feature type="compositionally biased region" description="Polar residues" evidence="1">
    <location>
        <begin position="27"/>
        <end position="37"/>
    </location>
</feature>
<dbReference type="KEGG" id="pgr:PGTG_14540"/>
<protein>
    <recommendedName>
        <fullName evidence="2">Tet-like 2OG-Fe(II) oxygenase domain-containing protein</fullName>
    </recommendedName>
</protein>
<evidence type="ECO:0000256" key="1">
    <source>
        <dbReference type="SAM" id="MobiDB-lite"/>
    </source>
</evidence>
<evidence type="ECO:0000259" key="2">
    <source>
        <dbReference type="Pfam" id="PF20515"/>
    </source>
</evidence>
<feature type="compositionally biased region" description="Polar residues" evidence="1">
    <location>
        <begin position="105"/>
        <end position="120"/>
    </location>
</feature>
<name>E3KU50_PUCGT</name>